<keyword evidence="3" id="KW-0418">Kinase</keyword>
<keyword evidence="6" id="KW-1185">Reference proteome</keyword>
<dbReference type="Gene3D" id="3.20.200.10">
    <property type="entry name" value="MHCK/EF2 kinase"/>
    <property type="match status" value="1"/>
</dbReference>
<evidence type="ECO:0000313" key="5">
    <source>
        <dbReference type="EMBL" id="ETW77825.1"/>
    </source>
</evidence>
<accession>W4JXM9</accession>
<evidence type="ECO:0000256" key="3">
    <source>
        <dbReference type="ARBA" id="ARBA00022777"/>
    </source>
</evidence>
<sequence length="191" mass="22081">MRRAKIDPLPYDFEAQDGRIAVKQAYRRKVKSDEVQTLDVCRQVEILSQDVLGTQWASALLSLVYDFIADNIQKPELSHPPFEIPQLRYVKVALATSMPPSDKTEQQEAFLLEELVDPAIEGKWRKYINNDSAIPIPYRHFGDQQCGEFLAFCQHVQYWKTSKLVFVSDFQGMYISNTTLKMISVFLPLFE</sequence>
<dbReference type="GO" id="GO:0004674">
    <property type="term" value="F:protein serine/threonine kinase activity"/>
    <property type="evidence" value="ECO:0007669"/>
    <property type="project" value="UniProtKB-KW"/>
</dbReference>
<name>W4JXM9_HETIT</name>
<evidence type="ECO:0000313" key="6">
    <source>
        <dbReference type="Proteomes" id="UP000030671"/>
    </source>
</evidence>
<dbReference type="Proteomes" id="UP000030671">
    <property type="component" value="Unassembled WGS sequence"/>
</dbReference>
<dbReference type="OrthoDB" id="301415at2759"/>
<proteinExistence type="predicted"/>
<evidence type="ECO:0000259" key="4">
    <source>
        <dbReference type="Pfam" id="PF02816"/>
    </source>
</evidence>
<dbReference type="EMBL" id="KI925462">
    <property type="protein sequence ID" value="ETW77825.1"/>
    <property type="molecule type" value="Genomic_DNA"/>
</dbReference>
<dbReference type="HOGENOM" id="CLU_1421576_0_0_1"/>
<keyword evidence="1" id="KW-0723">Serine/threonine-protein kinase</keyword>
<organism evidence="5 6">
    <name type="scientific">Heterobasidion irregulare (strain TC 32-1)</name>
    <dbReference type="NCBI Taxonomy" id="747525"/>
    <lineage>
        <taxon>Eukaryota</taxon>
        <taxon>Fungi</taxon>
        <taxon>Dikarya</taxon>
        <taxon>Basidiomycota</taxon>
        <taxon>Agaricomycotina</taxon>
        <taxon>Agaricomycetes</taxon>
        <taxon>Russulales</taxon>
        <taxon>Bondarzewiaceae</taxon>
        <taxon>Heterobasidion</taxon>
        <taxon>Heterobasidion annosum species complex</taxon>
    </lineage>
</organism>
<feature type="domain" description="Alpha-type protein kinase" evidence="4">
    <location>
        <begin position="84"/>
        <end position="173"/>
    </location>
</feature>
<dbReference type="InParanoid" id="W4JXM9"/>
<dbReference type="GeneID" id="20671223"/>
<evidence type="ECO:0000256" key="1">
    <source>
        <dbReference type="ARBA" id="ARBA00022527"/>
    </source>
</evidence>
<evidence type="ECO:0000256" key="2">
    <source>
        <dbReference type="ARBA" id="ARBA00022679"/>
    </source>
</evidence>
<dbReference type="Pfam" id="PF02816">
    <property type="entry name" value="Alpha_kinase"/>
    <property type="match status" value="1"/>
</dbReference>
<dbReference type="AlphaFoldDB" id="W4JXM9"/>
<dbReference type="KEGG" id="hir:HETIRDRAFT_326236"/>
<dbReference type="RefSeq" id="XP_009549847.1">
    <property type="nucleotide sequence ID" value="XM_009551552.1"/>
</dbReference>
<dbReference type="GO" id="GO:0005524">
    <property type="term" value="F:ATP binding"/>
    <property type="evidence" value="ECO:0007669"/>
    <property type="project" value="InterPro"/>
</dbReference>
<dbReference type="InterPro" id="IPR004166">
    <property type="entry name" value="a-kinase_dom"/>
</dbReference>
<gene>
    <name evidence="5" type="ORF">HETIRDRAFT_326236</name>
</gene>
<reference evidence="5 6" key="1">
    <citation type="journal article" date="2012" name="New Phytol.">
        <title>Insight into trade-off between wood decay and parasitism from the genome of a fungal forest pathogen.</title>
        <authorList>
            <person name="Olson A."/>
            <person name="Aerts A."/>
            <person name="Asiegbu F."/>
            <person name="Belbahri L."/>
            <person name="Bouzid O."/>
            <person name="Broberg A."/>
            <person name="Canback B."/>
            <person name="Coutinho P.M."/>
            <person name="Cullen D."/>
            <person name="Dalman K."/>
            <person name="Deflorio G."/>
            <person name="van Diepen L.T."/>
            <person name="Dunand C."/>
            <person name="Duplessis S."/>
            <person name="Durling M."/>
            <person name="Gonthier P."/>
            <person name="Grimwood J."/>
            <person name="Fossdal C.G."/>
            <person name="Hansson D."/>
            <person name="Henrissat B."/>
            <person name="Hietala A."/>
            <person name="Himmelstrand K."/>
            <person name="Hoffmeister D."/>
            <person name="Hogberg N."/>
            <person name="James T.Y."/>
            <person name="Karlsson M."/>
            <person name="Kohler A."/>
            <person name="Kues U."/>
            <person name="Lee Y.H."/>
            <person name="Lin Y.C."/>
            <person name="Lind M."/>
            <person name="Lindquist E."/>
            <person name="Lombard V."/>
            <person name="Lucas S."/>
            <person name="Lunden K."/>
            <person name="Morin E."/>
            <person name="Murat C."/>
            <person name="Park J."/>
            <person name="Raffaello T."/>
            <person name="Rouze P."/>
            <person name="Salamov A."/>
            <person name="Schmutz J."/>
            <person name="Solheim H."/>
            <person name="Stahlberg J."/>
            <person name="Velez H."/>
            <person name="de Vries R.P."/>
            <person name="Wiebenga A."/>
            <person name="Woodward S."/>
            <person name="Yakovlev I."/>
            <person name="Garbelotto M."/>
            <person name="Martin F."/>
            <person name="Grigoriev I.V."/>
            <person name="Stenlid J."/>
        </authorList>
    </citation>
    <scope>NUCLEOTIDE SEQUENCE [LARGE SCALE GENOMIC DNA]</scope>
    <source>
        <strain evidence="5 6">TC 32-1</strain>
    </source>
</reference>
<protein>
    <recommendedName>
        <fullName evidence="4">Alpha-type protein kinase domain-containing protein</fullName>
    </recommendedName>
</protein>
<keyword evidence="2" id="KW-0808">Transferase</keyword>